<feature type="non-terminal residue" evidence="2">
    <location>
        <position position="105"/>
    </location>
</feature>
<reference evidence="2 3" key="1">
    <citation type="journal article" date="2019" name="Genome Biol. Evol.">
        <title>Insights into the evolution of the New World diploid cottons (Gossypium, subgenus Houzingenia) based on genome sequencing.</title>
        <authorList>
            <person name="Grover C.E."/>
            <person name="Arick M.A. 2nd"/>
            <person name="Thrash A."/>
            <person name="Conover J.L."/>
            <person name="Sanders W.S."/>
            <person name="Peterson D.G."/>
            <person name="Frelichowski J.E."/>
            <person name="Scheffler J.A."/>
            <person name="Scheffler B.E."/>
            <person name="Wendel J.F."/>
        </authorList>
    </citation>
    <scope>NUCLEOTIDE SEQUENCE [LARGE SCALE GENOMIC DNA]</scope>
    <source>
        <strain evidence="2">6</strain>
        <tissue evidence="2">Leaf</tissue>
    </source>
</reference>
<evidence type="ECO:0000256" key="1">
    <source>
        <dbReference type="SAM" id="MobiDB-lite"/>
    </source>
</evidence>
<evidence type="ECO:0000313" key="2">
    <source>
        <dbReference type="EMBL" id="MBA0844476.1"/>
    </source>
</evidence>
<dbReference type="AlphaFoldDB" id="A0A7J9KDM8"/>
<feature type="compositionally biased region" description="Basic and acidic residues" evidence="1">
    <location>
        <begin position="33"/>
        <end position="57"/>
    </location>
</feature>
<dbReference type="Proteomes" id="UP000593575">
    <property type="component" value="Unassembled WGS sequence"/>
</dbReference>
<dbReference type="EMBL" id="JABFAE010000013">
    <property type="protein sequence ID" value="MBA0844476.1"/>
    <property type="molecule type" value="Genomic_DNA"/>
</dbReference>
<feature type="region of interest" description="Disordered" evidence="1">
    <location>
        <begin position="33"/>
        <end position="105"/>
    </location>
</feature>
<protein>
    <submittedName>
        <fullName evidence="2">Uncharacterized protein</fullName>
    </submittedName>
</protein>
<accession>A0A7J9KDM8</accession>
<comment type="caution">
    <text evidence="2">The sequence shown here is derived from an EMBL/GenBank/DDBJ whole genome shotgun (WGS) entry which is preliminary data.</text>
</comment>
<sequence length="105" mass="12183">MGIRARTNRLKMETLLKRKLMIWLVFPNQVIEIKEDNNEKKDPTKNRKTEFDTDKKESRKAHKKHKTSKDAVEEIPMETCLGGKGNAEQESSKKMILVNNGEATR</sequence>
<evidence type="ECO:0000313" key="3">
    <source>
        <dbReference type="Proteomes" id="UP000593575"/>
    </source>
</evidence>
<gene>
    <name evidence="2" type="ORF">Goarm_001572</name>
</gene>
<proteinExistence type="predicted"/>
<organism evidence="2 3">
    <name type="scientific">Gossypium armourianum</name>
    <dbReference type="NCBI Taxonomy" id="34283"/>
    <lineage>
        <taxon>Eukaryota</taxon>
        <taxon>Viridiplantae</taxon>
        <taxon>Streptophyta</taxon>
        <taxon>Embryophyta</taxon>
        <taxon>Tracheophyta</taxon>
        <taxon>Spermatophyta</taxon>
        <taxon>Magnoliopsida</taxon>
        <taxon>eudicotyledons</taxon>
        <taxon>Gunneridae</taxon>
        <taxon>Pentapetalae</taxon>
        <taxon>rosids</taxon>
        <taxon>malvids</taxon>
        <taxon>Malvales</taxon>
        <taxon>Malvaceae</taxon>
        <taxon>Malvoideae</taxon>
        <taxon>Gossypium</taxon>
    </lineage>
</organism>
<name>A0A7J9KDM8_9ROSI</name>
<keyword evidence="3" id="KW-1185">Reference proteome</keyword>
<feature type="compositionally biased region" description="Basic residues" evidence="1">
    <location>
        <begin position="58"/>
        <end position="67"/>
    </location>
</feature>